<dbReference type="Proteomes" id="UP000432015">
    <property type="component" value="Unassembled WGS sequence"/>
</dbReference>
<proteinExistence type="predicted"/>
<dbReference type="EMBL" id="WOFH01000012">
    <property type="protein sequence ID" value="MUN40747.1"/>
    <property type="molecule type" value="Genomic_DNA"/>
</dbReference>
<dbReference type="Pfam" id="PF13692">
    <property type="entry name" value="Glyco_trans_1_4"/>
    <property type="match status" value="1"/>
</dbReference>
<dbReference type="GO" id="GO:1901137">
    <property type="term" value="P:carbohydrate derivative biosynthetic process"/>
    <property type="evidence" value="ECO:0007669"/>
    <property type="project" value="UniProtKB-ARBA"/>
</dbReference>
<keyword evidence="5" id="KW-1185">Reference proteome</keyword>
<gene>
    <name evidence="4" type="ORF">GNZ18_29700</name>
</gene>
<comment type="caution">
    <text evidence="4">The sequence shown here is derived from an EMBL/GenBank/DDBJ whole genome shotgun (WGS) entry which is preliminary data.</text>
</comment>
<dbReference type="CDD" id="cd03801">
    <property type="entry name" value="GT4_PimA-like"/>
    <property type="match status" value="1"/>
</dbReference>
<name>A0A7K1L8H9_9ACTN</name>
<protein>
    <submittedName>
        <fullName evidence="4">Glycosyltransferase</fullName>
    </submittedName>
</protein>
<dbReference type="PANTHER" id="PTHR45947">
    <property type="entry name" value="SULFOQUINOVOSYL TRANSFERASE SQD2"/>
    <property type="match status" value="1"/>
</dbReference>
<dbReference type="InterPro" id="IPR050194">
    <property type="entry name" value="Glycosyltransferase_grp1"/>
</dbReference>
<reference evidence="4 5" key="1">
    <citation type="submission" date="2019-11" db="EMBL/GenBank/DDBJ databases">
        <authorList>
            <person name="Cao P."/>
        </authorList>
    </citation>
    <scope>NUCLEOTIDE SEQUENCE [LARGE SCALE GENOMIC DNA]</scope>
    <source>
        <strain evidence="4 5">NEAU-AAG5</strain>
    </source>
</reference>
<dbReference type="RefSeq" id="WP_156219938.1">
    <property type="nucleotide sequence ID" value="NZ_WOFH01000012.1"/>
</dbReference>
<keyword evidence="1" id="KW-0328">Glycosyltransferase</keyword>
<feature type="domain" description="Glycosyltransferase subfamily 4-like N-terminal" evidence="3">
    <location>
        <begin position="24"/>
        <end position="178"/>
    </location>
</feature>
<organism evidence="4 5">
    <name type="scientific">Actinomadura litoris</name>
    <dbReference type="NCBI Taxonomy" id="2678616"/>
    <lineage>
        <taxon>Bacteria</taxon>
        <taxon>Bacillati</taxon>
        <taxon>Actinomycetota</taxon>
        <taxon>Actinomycetes</taxon>
        <taxon>Streptosporangiales</taxon>
        <taxon>Thermomonosporaceae</taxon>
        <taxon>Actinomadura</taxon>
    </lineage>
</organism>
<dbReference type="Gene3D" id="3.40.50.2000">
    <property type="entry name" value="Glycogen Phosphorylase B"/>
    <property type="match status" value="2"/>
</dbReference>
<dbReference type="SUPFAM" id="SSF53756">
    <property type="entry name" value="UDP-Glycosyltransferase/glycogen phosphorylase"/>
    <property type="match status" value="1"/>
</dbReference>
<evidence type="ECO:0000259" key="3">
    <source>
        <dbReference type="Pfam" id="PF13579"/>
    </source>
</evidence>
<sequence length="382" mass="40767">MADERTAAAVRVLWVTEHYPPSQGGMAQSCDRIVRGLRAAGVEVDVACLTRRERPWAVARENGGRLLTAPLGEDPEHALRRLWTTLTAEGLTGAYTHVAGFGGTYSMLAAPVLARLLDAPLITLLRGNDIDVGVFSLRRRGVLADALRSSARVCVVARSHAPLVAALAPDAPVTFVANSVDTAQWRVLPSERARGIAWRAENVERGRRTIGVIGQLKNKKGVGFLLDALAASGHSGAFHLLLVGEVEDVVTRWLTERKDTVPHSFLPFLERYDLPGVYASCDLVALPSFYDGMPNVALEAAALGIPLLASDAGGLADVADDAIGYTFPAGDAHACRAAIDRAARADTGELARLGAAGAERIRRDFTPAKETAGYLAVLREVR</sequence>
<dbReference type="Pfam" id="PF13579">
    <property type="entry name" value="Glyco_trans_4_4"/>
    <property type="match status" value="1"/>
</dbReference>
<dbReference type="GO" id="GO:0016757">
    <property type="term" value="F:glycosyltransferase activity"/>
    <property type="evidence" value="ECO:0007669"/>
    <property type="project" value="UniProtKB-KW"/>
</dbReference>
<dbReference type="PROSITE" id="PS51257">
    <property type="entry name" value="PROKAR_LIPOPROTEIN"/>
    <property type="match status" value="1"/>
</dbReference>
<evidence type="ECO:0000256" key="1">
    <source>
        <dbReference type="ARBA" id="ARBA00022676"/>
    </source>
</evidence>
<evidence type="ECO:0000313" key="5">
    <source>
        <dbReference type="Proteomes" id="UP000432015"/>
    </source>
</evidence>
<accession>A0A7K1L8H9</accession>
<evidence type="ECO:0000256" key="2">
    <source>
        <dbReference type="ARBA" id="ARBA00022679"/>
    </source>
</evidence>
<dbReference type="InterPro" id="IPR028098">
    <property type="entry name" value="Glyco_trans_4-like_N"/>
</dbReference>
<keyword evidence="2 4" id="KW-0808">Transferase</keyword>
<dbReference type="AlphaFoldDB" id="A0A7K1L8H9"/>
<dbReference type="PANTHER" id="PTHR45947:SF3">
    <property type="entry name" value="SULFOQUINOVOSYL TRANSFERASE SQD2"/>
    <property type="match status" value="1"/>
</dbReference>
<evidence type="ECO:0000313" key="4">
    <source>
        <dbReference type="EMBL" id="MUN40747.1"/>
    </source>
</evidence>